<evidence type="ECO:0000313" key="1">
    <source>
        <dbReference type="EMBL" id="GBL81663.1"/>
    </source>
</evidence>
<accession>A0A4Y2APC1</accession>
<dbReference type="EMBL" id="BGPR01000026">
    <property type="protein sequence ID" value="GBL81663.1"/>
    <property type="molecule type" value="Genomic_DNA"/>
</dbReference>
<evidence type="ECO:0000313" key="2">
    <source>
        <dbReference type="Proteomes" id="UP000499080"/>
    </source>
</evidence>
<protein>
    <submittedName>
        <fullName evidence="1">Uncharacterized protein</fullName>
    </submittedName>
</protein>
<gene>
    <name evidence="1" type="ORF">AVEN_93449_1</name>
</gene>
<sequence>MVLLLIISTDSGFIIQIPAHVGKRETDPLHYATSCPFTPSCHFTKPSAELTLLWWKNLLLNKLSRIRISKLISFLTDNEDLIKQQPDAITSSNLSNLDCNPHFYPSSRP</sequence>
<dbReference type="Proteomes" id="UP000499080">
    <property type="component" value="Unassembled WGS sequence"/>
</dbReference>
<proteinExistence type="predicted"/>
<name>A0A4Y2APC1_ARAVE</name>
<reference evidence="1 2" key="1">
    <citation type="journal article" date="2019" name="Sci. Rep.">
        <title>Orb-weaving spider Araneus ventricosus genome elucidates the spidroin gene catalogue.</title>
        <authorList>
            <person name="Kono N."/>
            <person name="Nakamura H."/>
            <person name="Ohtoshi R."/>
            <person name="Moran D.A.P."/>
            <person name="Shinohara A."/>
            <person name="Yoshida Y."/>
            <person name="Fujiwara M."/>
            <person name="Mori M."/>
            <person name="Tomita M."/>
            <person name="Arakawa K."/>
        </authorList>
    </citation>
    <scope>NUCLEOTIDE SEQUENCE [LARGE SCALE GENOMIC DNA]</scope>
</reference>
<comment type="caution">
    <text evidence="1">The sequence shown here is derived from an EMBL/GenBank/DDBJ whole genome shotgun (WGS) entry which is preliminary data.</text>
</comment>
<organism evidence="1 2">
    <name type="scientific">Araneus ventricosus</name>
    <name type="common">Orbweaver spider</name>
    <name type="synonym">Epeira ventricosa</name>
    <dbReference type="NCBI Taxonomy" id="182803"/>
    <lineage>
        <taxon>Eukaryota</taxon>
        <taxon>Metazoa</taxon>
        <taxon>Ecdysozoa</taxon>
        <taxon>Arthropoda</taxon>
        <taxon>Chelicerata</taxon>
        <taxon>Arachnida</taxon>
        <taxon>Araneae</taxon>
        <taxon>Araneomorphae</taxon>
        <taxon>Entelegynae</taxon>
        <taxon>Araneoidea</taxon>
        <taxon>Araneidae</taxon>
        <taxon>Araneus</taxon>
    </lineage>
</organism>
<keyword evidence="2" id="KW-1185">Reference proteome</keyword>
<dbReference type="AlphaFoldDB" id="A0A4Y2APC1"/>